<dbReference type="Pfam" id="PF00563">
    <property type="entry name" value="EAL"/>
    <property type="match status" value="1"/>
</dbReference>
<protein>
    <submittedName>
        <fullName evidence="4">Bifunctional diguanylate cyclase/phosphodiesterase</fullName>
    </submittedName>
</protein>
<evidence type="ECO:0000259" key="3">
    <source>
        <dbReference type="PROSITE" id="PS50887"/>
    </source>
</evidence>
<evidence type="ECO:0000313" key="5">
    <source>
        <dbReference type="Proteomes" id="UP000712157"/>
    </source>
</evidence>
<dbReference type="Pfam" id="PF00990">
    <property type="entry name" value="GGDEF"/>
    <property type="match status" value="1"/>
</dbReference>
<dbReference type="CDD" id="cd01949">
    <property type="entry name" value="GGDEF"/>
    <property type="match status" value="1"/>
</dbReference>
<dbReference type="Gene3D" id="3.30.70.270">
    <property type="match status" value="2"/>
</dbReference>
<dbReference type="Gene3D" id="3.20.20.450">
    <property type="entry name" value="EAL domain"/>
    <property type="match status" value="1"/>
</dbReference>
<keyword evidence="1" id="KW-0812">Transmembrane</keyword>
<dbReference type="PANTHER" id="PTHR33121">
    <property type="entry name" value="CYCLIC DI-GMP PHOSPHODIESTERASE PDEF"/>
    <property type="match status" value="1"/>
</dbReference>
<accession>A0A949JZK7</accession>
<name>A0A949JZK7_9FIRM</name>
<sequence>MEKDIITSIGIEECMKRLMKQRFKYLMAILLILAITASSGLLLRQSIRDTREKEAENILFYYREKILLQMQGTMNEANALARTAYVMEKKQIDPSDWFHTAAEPLLKREEVRLVCLFKGDVMASALPQDKFGNLVGRDLQEFSYIYTLAKVVKDLVVEGPVLLENGTGQEEVFLFLQPILMEDAYMGLVAVALDKDYVFGQMGLDELYAKGYDYELWRVEPQNGNKEVIAGSRTDTDFSQAQKTNFYLPTEWTLSIQPADGWLSSGQRLGLSLLCVLLAAFLLLMARLIYRNTVLNRTMRKTDYEDKDTGLYNRKGFTAALDGWLSDTGTDVMLFYFSIEGYTQAIRLIGPEEEAAFLKNIRPRMDDYIHSPYIAGRLDAGGYVVAVQEKMEEQQREDFAKGLSLELLMQVRIDGEKSFLMARYQYAVCRPGSGGAEEELSKLICAYYHRVDQESPIRKLTEKCRQLIEGKNDVTFDEYTDMDMMELSKTFNQYRKQVEQLAYTDPMFHVGNRPKFLRDANMLISYDKKRRFSLYCLDICSFSQYNELFSANIGDEILHEVLRRLSRPFGAYVYRINGDVFLGVSLSNEGAESFVLRLQKLFAVPIMVGSLSFPLQVRIAACLYPEHGETPGTLLDHIQSALRFAKESDQLIAIYNERLEEIIRTEADILRRMKEAIGNGTLEVWYQPIMLLEEGRYRAAEALVRLPDGKGGYFSAGQVISLAERNGIVEELGDYVLTKACAFMKEQGDRLGVQRIGINLSVQQLLLDNSAGHLLELIRSTGVDLNRITLEITESILIQSIDRASKTLEKLRQAGAHIALDDFGVGYSSLNYLSNLPVDIIKIDRSLTQQILTQPKQYKLLKTIVDMASINGLVVVAEGVETEAEQKAIAASGLQYIQGYYYARPMSDEKLMQSLQD</sequence>
<dbReference type="InterPro" id="IPR035919">
    <property type="entry name" value="EAL_sf"/>
</dbReference>
<evidence type="ECO:0000313" key="4">
    <source>
        <dbReference type="EMBL" id="MBU9738128.1"/>
    </source>
</evidence>
<dbReference type="InterPro" id="IPR029787">
    <property type="entry name" value="Nucleotide_cyclase"/>
</dbReference>
<dbReference type="SUPFAM" id="SSF141868">
    <property type="entry name" value="EAL domain-like"/>
    <property type="match status" value="1"/>
</dbReference>
<keyword evidence="1" id="KW-0472">Membrane</keyword>
<dbReference type="EMBL" id="JAHQCW010000029">
    <property type="protein sequence ID" value="MBU9738128.1"/>
    <property type="molecule type" value="Genomic_DNA"/>
</dbReference>
<organism evidence="4 5">
    <name type="scientific">Diplocloster agilis</name>
    <dbReference type="NCBI Taxonomy" id="2850323"/>
    <lineage>
        <taxon>Bacteria</taxon>
        <taxon>Bacillati</taxon>
        <taxon>Bacillota</taxon>
        <taxon>Clostridia</taxon>
        <taxon>Lachnospirales</taxon>
        <taxon>Lachnospiraceae</taxon>
        <taxon>Diplocloster</taxon>
    </lineage>
</organism>
<dbReference type="InterPro" id="IPR050706">
    <property type="entry name" value="Cyclic-di-GMP_PDE-like"/>
</dbReference>
<feature type="domain" description="GGDEF" evidence="3">
    <location>
        <begin position="530"/>
        <end position="657"/>
    </location>
</feature>
<dbReference type="PROSITE" id="PS50883">
    <property type="entry name" value="EAL"/>
    <property type="match status" value="1"/>
</dbReference>
<feature type="transmembrane region" description="Helical" evidence="1">
    <location>
        <begin position="269"/>
        <end position="290"/>
    </location>
</feature>
<keyword evidence="5" id="KW-1185">Reference proteome</keyword>
<keyword evidence="1" id="KW-1133">Transmembrane helix</keyword>
<dbReference type="InterPro" id="IPR001633">
    <property type="entry name" value="EAL_dom"/>
</dbReference>
<dbReference type="PROSITE" id="PS50887">
    <property type="entry name" value="GGDEF"/>
    <property type="match status" value="1"/>
</dbReference>
<dbReference type="SUPFAM" id="SSF55073">
    <property type="entry name" value="Nucleotide cyclase"/>
    <property type="match status" value="2"/>
</dbReference>
<evidence type="ECO:0000259" key="2">
    <source>
        <dbReference type="PROSITE" id="PS50883"/>
    </source>
</evidence>
<evidence type="ECO:0000256" key="1">
    <source>
        <dbReference type="SAM" id="Phobius"/>
    </source>
</evidence>
<feature type="domain" description="EAL" evidence="2">
    <location>
        <begin position="666"/>
        <end position="917"/>
    </location>
</feature>
<comment type="caution">
    <text evidence="4">The sequence shown here is derived from an EMBL/GenBank/DDBJ whole genome shotgun (WGS) entry which is preliminary data.</text>
</comment>
<gene>
    <name evidence="4" type="ORF">KTH89_16410</name>
</gene>
<dbReference type="SMART" id="SM00052">
    <property type="entry name" value="EAL"/>
    <property type="match status" value="1"/>
</dbReference>
<dbReference type="InterPro" id="IPR043128">
    <property type="entry name" value="Rev_trsase/Diguanyl_cyclase"/>
</dbReference>
<dbReference type="Proteomes" id="UP000712157">
    <property type="component" value="Unassembled WGS sequence"/>
</dbReference>
<dbReference type="AlphaFoldDB" id="A0A949JZK7"/>
<dbReference type="InterPro" id="IPR000160">
    <property type="entry name" value="GGDEF_dom"/>
</dbReference>
<feature type="transmembrane region" description="Helical" evidence="1">
    <location>
        <begin position="25"/>
        <end position="43"/>
    </location>
</feature>
<reference evidence="4" key="1">
    <citation type="submission" date="2021-06" db="EMBL/GenBank/DDBJ databases">
        <title>Description of novel taxa of the family Lachnospiraceae.</title>
        <authorList>
            <person name="Chaplin A.V."/>
            <person name="Sokolova S.R."/>
            <person name="Pikina A.P."/>
            <person name="Korzhanova M."/>
            <person name="Belova V."/>
            <person name="Korostin D."/>
            <person name="Efimov B.A."/>
        </authorList>
    </citation>
    <scope>NUCLEOTIDE SEQUENCE</scope>
    <source>
        <strain evidence="4">ASD5720</strain>
    </source>
</reference>
<proteinExistence type="predicted"/>
<dbReference type="CDD" id="cd01948">
    <property type="entry name" value="EAL"/>
    <property type="match status" value="1"/>
</dbReference>
<dbReference type="GO" id="GO:0071111">
    <property type="term" value="F:cyclic-guanylate-specific phosphodiesterase activity"/>
    <property type="evidence" value="ECO:0007669"/>
    <property type="project" value="InterPro"/>
</dbReference>
<dbReference type="PANTHER" id="PTHR33121:SF70">
    <property type="entry name" value="SIGNALING PROTEIN YKOW"/>
    <property type="match status" value="1"/>
</dbReference>
<dbReference type="SMART" id="SM00267">
    <property type="entry name" value="GGDEF"/>
    <property type="match status" value="1"/>
</dbReference>